<dbReference type="Pfam" id="PF08213">
    <property type="entry name" value="COX24_C"/>
    <property type="match status" value="1"/>
</dbReference>
<gene>
    <name evidence="6" type="ORF">SPARVUS_LOCUS3412290</name>
</gene>
<dbReference type="SMART" id="SM01155">
    <property type="entry name" value="DUF1713"/>
    <property type="match status" value="1"/>
</dbReference>
<evidence type="ECO:0000256" key="1">
    <source>
        <dbReference type="ARBA" id="ARBA00004173"/>
    </source>
</evidence>
<dbReference type="InterPro" id="IPR013177">
    <property type="entry name" value="Ribosomal_mS38_C"/>
</dbReference>
<reference evidence="6" key="1">
    <citation type="submission" date="2023-05" db="EMBL/GenBank/DDBJ databases">
        <authorList>
            <person name="Stuckert A."/>
        </authorList>
    </citation>
    <scope>NUCLEOTIDE SEQUENCE</scope>
</reference>
<comment type="subcellular location">
    <subcellularLocation>
        <location evidence="1">Mitochondrion</location>
    </subcellularLocation>
</comment>
<sequence>MWLTRLMPHLSRATRLAGYITPRCLGTSQKSFFACYSTRQPQKQRFSLPVWYSHEPELDEVLVPRMLSITPLESLLSSRYSLPKPEASNNQEEPEDQLKIYDCPTSQDTDHTGEESGHKHIVQCINILKIRSRKMNKHKYKKLQKRVKYLRREVLHKRSVKKQKRFEKDMVRIWKKAGLRKEPNGWITPNIFVKHY</sequence>
<dbReference type="PANTHER" id="PTHR32035:SF3">
    <property type="entry name" value="SMALL RIBOSOMAL SUBUNIT PROTEIN MS38"/>
    <property type="match status" value="1"/>
</dbReference>
<name>A0ABN9BQ84_9NEOB</name>
<dbReference type="PANTHER" id="PTHR32035">
    <property type="entry name" value="AURORA KINASE A-INTERACTING PROTEIN"/>
    <property type="match status" value="1"/>
</dbReference>
<dbReference type="EMBL" id="CATNWA010005352">
    <property type="protein sequence ID" value="CAI9549854.1"/>
    <property type="molecule type" value="Genomic_DNA"/>
</dbReference>
<evidence type="ECO:0000313" key="6">
    <source>
        <dbReference type="EMBL" id="CAI9549854.1"/>
    </source>
</evidence>
<comment type="caution">
    <text evidence="6">The sequence shown here is derived from an EMBL/GenBank/DDBJ whole genome shotgun (WGS) entry which is preliminary data.</text>
</comment>
<organism evidence="6 7">
    <name type="scientific">Staurois parvus</name>
    <dbReference type="NCBI Taxonomy" id="386267"/>
    <lineage>
        <taxon>Eukaryota</taxon>
        <taxon>Metazoa</taxon>
        <taxon>Chordata</taxon>
        <taxon>Craniata</taxon>
        <taxon>Vertebrata</taxon>
        <taxon>Euteleostomi</taxon>
        <taxon>Amphibia</taxon>
        <taxon>Batrachia</taxon>
        <taxon>Anura</taxon>
        <taxon>Neobatrachia</taxon>
        <taxon>Ranoidea</taxon>
        <taxon>Ranidae</taxon>
        <taxon>Staurois</taxon>
    </lineage>
</organism>
<evidence type="ECO:0000256" key="2">
    <source>
        <dbReference type="ARBA" id="ARBA00023128"/>
    </source>
</evidence>
<keyword evidence="7" id="KW-1185">Reference proteome</keyword>
<comment type="similarity">
    <text evidence="3">Belongs to the mitochondrion-specific ribosomal protein mS38 family.</text>
</comment>
<proteinExistence type="inferred from homology"/>
<evidence type="ECO:0000259" key="5">
    <source>
        <dbReference type="SMART" id="SM01155"/>
    </source>
</evidence>
<evidence type="ECO:0000313" key="7">
    <source>
        <dbReference type="Proteomes" id="UP001162483"/>
    </source>
</evidence>
<protein>
    <recommendedName>
        <fullName evidence="4">Small ribosomal subunit protein mS38</fullName>
    </recommendedName>
</protein>
<evidence type="ECO:0000256" key="3">
    <source>
        <dbReference type="ARBA" id="ARBA00035647"/>
    </source>
</evidence>
<keyword evidence="2" id="KW-0496">Mitochondrion</keyword>
<feature type="domain" description="Ribosomal protein mS38 C-terminal" evidence="5">
    <location>
        <begin position="123"/>
        <end position="156"/>
    </location>
</feature>
<evidence type="ECO:0000256" key="4">
    <source>
        <dbReference type="ARBA" id="ARBA00035682"/>
    </source>
</evidence>
<dbReference type="Proteomes" id="UP001162483">
    <property type="component" value="Unassembled WGS sequence"/>
</dbReference>
<accession>A0ABN9BQ84</accession>